<evidence type="ECO:0000313" key="11">
    <source>
        <dbReference type="Proteomes" id="UP000218598"/>
    </source>
</evidence>
<evidence type="ECO:0000256" key="2">
    <source>
        <dbReference type="ARBA" id="ARBA00022448"/>
    </source>
</evidence>
<evidence type="ECO:0000256" key="7">
    <source>
        <dbReference type="RuleBase" id="RU363032"/>
    </source>
</evidence>
<feature type="domain" description="ABC transmembrane type-1" evidence="9">
    <location>
        <begin position="101"/>
        <end position="293"/>
    </location>
</feature>
<feature type="transmembrane region" description="Helical" evidence="7">
    <location>
        <begin position="169"/>
        <end position="191"/>
    </location>
</feature>
<feature type="region of interest" description="Disordered" evidence="8">
    <location>
        <begin position="1"/>
        <end position="33"/>
    </location>
</feature>
<dbReference type="PROSITE" id="PS50928">
    <property type="entry name" value="ABC_TM1"/>
    <property type="match status" value="1"/>
</dbReference>
<evidence type="ECO:0000256" key="5">
    <source>
        <dbReference type="ARBA" id="ARBA00022989"/>
    </source>
</evidence>
<dbReference type="InterPro" id="IPR000515">
    <property type="entry name" value="MetI-like"/>
</dbReference>
<keyword evidence="11" id="KW-1185">Reference proteome</keyword>
<proteinExistence type="inferred from homology"/>
<sequence>MAINTLETETKNLGQSPKLKSRSDYGRNADGSRQSPVGAWISRLVMLAVLILFSLPLYWMLISALKTPEELAQFPPTLFPTEFRWQNFADAVTVMPFWTFFRNTAIITISVVVFSVISNFIVAYGFSCIEWPGRNKVFFVVLATLFLPFPVTLIPMFDMWAGLGFVNTWVPLIAPALFAGGFFTFLLRQFMLQTPKDMMDAARVDGASEWSIAWRIVFPTARPAVTVIAIFAAVGTWNDFMGPLIYLQDASKQTLSIGMQVFRSVNAQDIQFNLLMAASFLVLLPLVILFFMFQRYFISGITLGGFK</sequence>
<evidence type="ECO:0000256" key="6">
    <source>
        <dbReference type="ARBA" id="ARBA00023136"/>
    </source>
</evidence>
<feature type="transmembrane region" description="Helical" evidence="7">
    <location>
        <begin position="138"/>
        <end position="157"/>
    </location>
</feature>
<dbReference type="InterPro" id="IPR035906">
    <property type="entry name" value="MetI-like_sf"/>
</dbReference>
<reference evidence="10 11" key="1">
    <citation type="journal article" date="2017" name="Elife">
        <title>Extensive horizontal gene transfer in cheese-associated bacteria.</title>
        <authorList>
            <person name="Bonham K.S."/>
            <person name="Wolfe B.E."/>
            <person name="Dutton R.J."/>
        </authorList>
    </citation>
    <scope>NUCLEOTIDE SEQUENCE [LARGE SCALE GENOMIC DNA]</scope>
    <source>
        <strain evidence="10 11">341_9</strain>
    </source>
</reference>
<dbReference type="PANTHER" id="PTHR43744:SF12">
    <property type="entry name" value="ABC TRANSPORTER PERMEASE PROTEIN MG189-RELATED"/>
    <property type="match status" value="1"/>
</dbReference>
<dbReference type="Proteomes" id="UP000218598">
    <property type="component" value="Unassembled WGS sequence"/>
</dbReference>
<evidence type="ECO:0000256" key="8">
    <source>
        <dbReference type="SAM" id="MobiDB-lite"/>
    </source>
</evidence>
<keyword evidence="2 7" id="KW-0813">Transport</keyword>
<dbReference type="GO" id="GO:0005524">
    <property type="term" value="F:ATP binding"/>
    <property type="evidence" value="ECO:0007669"/>
    <property type="project" value="UniProtKB-KW"/>
</dbReference>
<comment type="similarity">
    <text evidence="7">Belongs to the binding-protein-dependent transport system permease family.</text>
</comment>
<dbReference type="RefSeq" id="WP_096196940.1">
    <property type="nucleotide sequence ID" value="NZ_JBQQPH010000025.1"/>
</dbReference>
<feature type="transmembrane region" description="Helical" evidence="7">
    <location>
        <begin position="105"/>
        <end position="126"/>
    </location>
</feature>
<dbReference type="AlphaFoldDB" id="A0A2A3YJX3"/>
<evidence type="ECO:0000259" key="9">
    <source>
        <dbReference type="PROSITE" id="PS50928"/>
    </source>
</evidence>
<comment type="subcellular location">
    <subcellularLocation>
        <location evidence="1 7">Cell membrane</location>
        <topology evidence="1 7">Multi-pass membrane protein</topology>
    </subcellularLocation>
</comment>
<organism evidence="10 11">
    <name type="scientific">Brachybacterium alimentarium</name>
    <dbReference type="NCBI Taxonomy" id="47845"/>
    <lineage>
        <taxon>Bacteria</taxon>
        <taxon>Bacillati</taxon>
        <taxon>Actinomycetota</taxon>
        <taxon>Actinomycetes</taxon>
        <taxon>Micrococcales</taxon>
        <taxon>Dermabacteraceae</taxon>
        <taxon>Brachybacterium</taxon>
    </lineage>
</organism>
<evidence type="ECO:0000313" key="10">
    <source>
        <dbReference type="EMBL" id="PCC39604.1"/>
    </source>
</evidence>
<keyword evidence="10" id="KW-0067">ATP-binding</keyword>
<dbReference type="CDD" id="cd06261">
    <property type="entry name" value="TM_PBP2"/>
    <property type="match status" value="1"/>
</dbReference>
<feature type="transmembrane region" description="Helical" evidence="7">
    <location>
        <begin position="40"/>
        <end position="61"/>
    </location>
</feature>
<dbReference type="SUPFAM" id="SSF161098">
    <property type="entry name" value="MetI-like"/>
    <property type="match status" value="1"/>
</dbReference>
<dbReference type="OrthoDB" id="2063054at2"/>
<evidence type="ECO:0000256" key="3">
    <source>
        <dbReference type="ARBA" id="ARBA00022475"/>
    </source>
</evidence>
<keyword evidence="6 7" id="KW-0472">Membrane</keyword>
<dbReference type="Gene3D" id="1.10.3720.10">
    <property type="entry name" value="MetI-like"/>
    <property type="match status" value="1"/>
</dbReference>
<keyword evidence="4 7" id="KW-0812">Transmembrane</keyword>
<dbReference type="GO" id="GO:0055085">
    <property type="term" value="P:transmembrane transport"/>
    <property type="evidence" value="ECO:0007669"/>
    <property type="project" value="InterPro"/>
</dbReference>
<evidence type="ECO:0000256" key="1">
    <source>
        <dbReference type="ARBA" id="ARBA00004651"/>
    </source>
</evidence>
<dbReference type="Pfam" id="PF00528">
    <property type="entry name" value="BPD_transp_1"/>
    <property type="match status" value="1"/>
</dbReference>
<accession>A0A2A3YJX3</accession>
<dbReference type="EMBL" id="NRGR01000013">
    <property type="protein sequence ID" value="PCC39604.1"/>
    <property type="molecule type" value="Genomic_DNA"/>
</dbReference>
<dbReference type="PANTHER" id="PTHR43744">
    <property type="entry name" value="ABC TRANSPORTER PERMEASE PROTEIN MG189-RELATED-RELATED"/>
    <property type="match status" value="1"/>
</dbReference>
<keyword evidence="10" id="KW-0547">Nucleotide-binding</keyword>
<protein>
    <submittedName>
        <fullName evidence="10">Sugar ABC transporter ATP-binding protein</fullName>
    </submittedName>
</protein>
<feature type="transmembrane region" description="Helical" evidence="7">
    <location>
        <begin position="212"/>
        <end position="234"/>
    </location>
</feature>
<dbReference type="GO" id="GO:0005886">
    <property type="term" value="C:plasma membrane"/>
    <property type="evidence" value="ECO:0007669"/>
    <property type="project" value="UniProtKB-SubCell"/>
</dbReference>
<feature type="compositionally biased region" description="Polar residues" evidence="8">
    <location>
        <begin position="1"/>
        <end position="15"/>
    </location>
</feature>
<gene>
    <name evidence="10" type="ORF">CIK66_07770</name>
</gene>
<comment type="caution">
    <text evidence="10">The sequence shown here is derived from an EMBL/GenBank/DDBJ whole genome shotgun (WGS) entry which is preliminary data.</text>
</comment>
<name>A0A2A3YJX3_9MICO</name>
<evidence type="ECO:0000256" key="4">
    <source>
        <dbReference type="ARBA" id="ARBA00022692"/>
    </source>
</evidence>
<keyword evidence="5 7" id="KW-1133">Transmembrane helix</keyword>
<feature type="transmembrane region" description="Helical" evidence="7">
    <location>
        <begin position="270"/>
        <end position="293"/>
    </location>
</feature>
<keyword evidence="3" id="KW-1003">Cell membrane</keyword>